<accession>A0A427Y3Y5</accession>
<dbReference type="OrthoDB" id="1657402at2759"/>
<dbReference type="Gene3D" id="3.20.20.80">
    <property type="entry name" value="Glycosidases"/>
    <property type="match status" value="1"/>
</dbReference>
<keyword evidence="6" id="KW-1185">Reference proteome</keyword>
<organism evidence="5 6">
    <name type="scientific">Saitozyma podzolica</name>
    <dbReference type="NCBI Taxonomy" id="1890683"/>
    <lineage>
        <taxon>Eukaryota</taxon>
        <taxon>Fungi</taxon>
        <taxon>Dikarya</taxon>
        <taxon>Basidiomycota</taxon>
        <taxon>Agaricomycotina</taxon>
        <taxon>Tremellomycetes</taxon>
        <taxon>Tremellales</taxon>
        <taxon>Trimorphomycetaceae</taxon>
        <taxon>Saitozyma</taxon>
    </lineage>
</organism>
<dbReference type="STRING" id="1890683.A0A427Y3Y5"/>
<dbReference type="GO" id="GO:0004565">
    <property type="term" value="F:beta-galactosidase activity"/>
    <property type="evidence" value="ECO:0007669"/>
    <property type="project" value="InterPro"/>
</dbReference>
<dbReference type="EMBL" id="RSCD01000019">
    <property type="protein sequence ID" value="RSH85787.1"/>
    <property type="molecule type" value="Genomic_DNA"/>
</dbReference>
<evidence type="ECO:0000256" key="1">
    <source>
        <dbReference type="ARBA" id="ARBA00022801"/>
    </source>
</evidence>
<evidence type="ECO:0000259" key="3">
    <source>
        <dbReference type="Pfam" id="PF02449"/>
    </source>
</evidence>
<dbReference type="AlphaFoldDB" id="A0A427Y3Y5"/>
<keyword evidence="2" id="KW-0326">Glycosidase</keyword>
<dbReference type="Pfam" id="PF02449">
    <property type="entry name" value="Glyco_hydro_42"/>
    <property type="match status" value="1"/>
</dbReference>
<evidence type="ECO:0000256" key="2">
    <source>
        <dbReference type="ARBA" id="ARBA00023295"/>
    </source>
</evidence>
<dbReference type="GO" id="GO:0005975">
    <property type="term" value="P:carbohydrate metabolic process"/>
    <property type="evidence" value="ECO:0007669"/>
    <property type="project" value="InterPro"/>
</dbReference>
<comment type="caution">
    <text evidence="5">The sequence shown here is derived from an EMBL/GenBank/DDBJ whole genome shotgun (WGS) entry which is preliminary data.</text>
</comment>
<dbReference type="InterPro" id="IPR040719">
    <property type="entry name" value="DUF5597"/>
</dbReference>
<feature type="domain" description="DUF5597" evidence="4">
    <location>
        <begin position="389"/>
        <end position="475"/>
    </location>
</feature>
<evidence type="ECO:0008006" key="7">
    <source>
        <dbReference type="Google" id="ProtNLM"/>
    </source>
</evidence>
<dbReference type="Proteomes" id="UP000279259">
    <property type="component" value="Unassembled WGS sequence"/>
</dbReference>
<evidence type="ECO:0000259" key="4">
    <source>
        <dbReference type="Pfam" id="PF18120"/>
    </source>
</evidence>
<sequence length="477" mass="52086">MGPHLACLPNGGYELIVNGSPYLCRAGELNNSSFSSPLHMRSVWPELVRRNVNTAFAAIGWEDLEPQEGEFVFQSLDENILQAREHGIKLVLLWFGSHKNGHMNYAPSWVKTNPTRFPRCITHPSPDSPPKVNDFLSVFSPNSIQADASAFRALMAHLQLVDGNAGQETVVMVQVENEAGVLGDTRDRSPSADAAFNSPVPLSFLDTLEAHQSTLNKHLLSNFPSIPNGLKRGLGWAETFGSGPLTDELFMAYHYALYIDQVASAGKAAYALPMYTNAALRATRHTARDGGTGGGAAPGIYPCGGPVDTVIDVYQLFAPNLDFVSPDIYFADYEVMCQEYTHRSKPLVIPEQRRDEYGALRTWVALGKYGALATAAFGIDTLPDDEDAFQRHYALLRDITPALLEARRKGSPTTGFFFDAFAPGAKDPGSRQQVTLGEWNLVIERQPVFGHPAPGYGLIILTSASTFILAGEGYQGY</sequence>
<evidence type="ECO:0000313" key="5">
    <source>
        <dbReference type="EMBL" id="RSH85787.1"/>
    </source>
</evidence>
<dbReference type="InterPro" id="IPR013529">
    <property type="entry name" value="Glyco_hydro_42_N"/>
</dbReference>
<evidence type="ECO:0000313" key="6">
    <source>
        <dbReference type="Proteomes" id="UP000279259"/>
    </source>
</evidence>
<dbReference type="SUPFAM" id="SSF51445">
    <property type="entry name" value="(Trans)glycosidases"/>
    <property type="match status" value="1"/>
</dbReference>
<protein>
    <recommendedName>
        <fullName evidence="7">Glycoside hydrolase 35 catalytic domain-containing protein</fullName>
    </recommendedName>
</protein>
<reference evidence="5 6" key="1">
    <citation type="submission" date="2018-11" db="EMBL/GenBank/DDBJ databases">
        <title>Genome sequence of Saitozyma podzolica DSM 27192.</title>
        <authorList>
            <person name="Aliyu H."/>
            <person name="Gorte O."/>
            <person name="Ochsenreither K."/>
        </authorList>
    </citation>
    <scope>NUCLEOTIDE SEQUENCE [LARGE SCALE GENOMIC DNA]</scope>
    <source>
        <strain evidence="5 6">DSM 27192</strain>
    </source>
</reference>
<keyword evidence="1" id="KW-0378">Hydrolase</keyword>
<gene>
    <name evidence="5" type="ORF">EHS25_003928</name>
</gene>
<dbReference type="GO" id="GO:0009341">
    <property type="term" value="C:beta-galactosidase complex"/>
    <property type="evidence" value="ECO:0007669"/>
    <property type="project" value="InterPro"/>
</dbReference>
<name>A0A427Y3Y5_9TREE</name>
<dbReference type="InterPro" id="IPR017853">
    <property type="entry name" value="GH"/>
</dbReference>
<dbReference type="Pfam" id="PF18120">
    <property type="entry name" value="DUF5597"/>
    <property type="match status" value="1"/>
</dbReference>
<feature type="domain" description="Glycoside hydrolase family 42 N-terminal" evidence="3">
    <location>
        <begin position="55"/>
        <end position="196"/>
    </location>
</feature>
<proteinExistence type="predicted"/>